<dbReference type="AlphaFoldDB" id="A0A0S3PP35"/>
<feature type="disulfide bond" description="Redox-active" evidence="4">
    <location>
        <begin position="77"/>
        <end position="81"/>
    </location>
</feature>
<accession>A0A0S3PP35</accession>
<dbReference type="CDD" id="cd02968">
    <property type="entry name" value="SCO"/>
    <property type="match status" value="1"/>
</dbReference>
<dbReference type="Proteomes" id="UP000236884">
    <property type="component" value="Chromosome"/>
</dbReference>
<dbReference type="Gene3D" id="3.40.30.10">
    <property type="entry name" value="Glutaredoxin"/>
    <property type="match status" value="1"/>
</dbReference>
<reference evidence="6 7" key="1">
    <citation type="submission" date="2015-08" db="EMBL/GenBank/DDBJ databases">
        <title>Investigation of the bacterial diversity of lava forest soil.</title>
        <authorList>
            <person name="Lee J.S."/>
        </authorList>
    </citation>
    <scope>NUCLEOTIDE SEQUENCE [LARGE SCALE GENOMIC DNA]</scope>
    <source>
        <strain evidence="6 7">GJW-30</strain>
    </source>
</reference>
<comment type="similarity">
    <text evidence="1">Belongs to the SCO1/2 family.</text>
</comment>
<dbReference type="OrthoDB" id="9790194at2"/>
<name>A0A0S3PP35_9BRAD</name>
<gene>
    <name evidence="6" type="ORF">GJW-30_1_00211</name>
</gene>
<evidence type="ECO:0000313" key="6">
    <source>
        <dbReference type="EMBL" id="BAT57703.1"/>
    </source>
</evidence>
<dbReference type="GO" id="GO:0046872">
    <property type="term" value="F:metal ion binding"/>
    <property type="evidence" value="ECO:0007669"/>
    <property type="project" value="UniProtKB-KW"/>
</dbReference>
<evidence type="ECO:0000259" key="5">
    <source>
        <dbReference type="PROSITE" id="PS51352"/>
    </source>
</evidence>
<dbReference type="SUPFAM" id="SSF52833">
    <property type="entry name" value="Thioredoxin-like"/>
    <property type="match status" value="1"/>
</dbReference>
<dbReference type="InterPro" id="IPR013766">
    <property type="entry name" value="Thioredoxin_domain"/>
</dbReference>
<evidence type="ECO:0000256" key="4">
    <source>
        <dbReference type="PIRSR" id="PIRSR603782-2"/>
    </source>
</evidence>
<dbReference type="FunFam" id="3.40.30.10:FF:000013">
    <property type="entry name" value="Blast:Protein SCO1 homolog, mitochondrial"/>
    <property type="match status" value="1"/>
</dbReference>
<evidence type="ECO:0000256" key="3">
    <source>
        <dbReference type="PIRSR" id="PIRSR603782-1"/>
    </source>
</evidence>
<organism evidence="6 7">
    <name type="scientific">Variibacter gotjawalensis</name>
    <dbReference type="NCBI Taxonomy" id="1333996"/>
    <lineage>
        <taxon>Bacteria</taxon>
        <taxon>Pseudomonadati</taxon>
        <taxon>Pseudomonadota</taxon>
        <taxon>Alphaproteobacteria</taxon>
        <taxon>Hyphomicrobiales</taxon>
        <taxon>Nitrobacteraceae</taxon>
        <taxon>Variibacter</taxon>
    </lineage>
</organism>
<dbReference type="PANTHER" id="PTHR12151:SF25">
    <property type="entry name" value="LINALOOL DEHYDRATASE_ISOMERASE DOMAIN-CONTAINING PROTEIN"/>
    <property type="match status" value="1"/>
</dbReference>
<keyword evidence="7" id="KW-1185">Reference proteome</keyword>
<evidence type="ECO:0000256" key="2">
    <source>
        <dbReference type="ARBA" id="ARBA00023008"/>
    </source>
</evidence>
<feature type="binding site" evidence="3">
    <location>
        <position position="77"/>
    </location>
    <ligand>
        <name>Cu cation</name>
        <dbReference type="ChEBI" id="CHEBI:23378"/>
    </ligand>
</feature>
<proteinExistence type="inferred from homology"/>
<dbReference type="Pfam" id="PF02630">
    <property type="entry name" value="SCO1-SenC"/>
    <property type="match status" value="1"/>
</dbReference>
<protein>
    <recommendedName>
        <fullName evidence="5">Thioredoxin domain-containing protein</fullName>
    </recommendedName>
</protein>
<dbReference type="EMBL" id="AP014946">
    <property type="protein sequence ID" value="BAT57703.1"/>
    <property type="molecule type" value="Genomic_DNA"/>
</dbReference>
<dbReference type="RefSeq" id="WP_096350638.1">
    <property type="nucleotide sequence ID" value="NZ_AP014946.1"/>
</dbReference>
<dbReference type="PANTHER" id="PTHR12151">
    <property type="entry name" value="ELECTRON TRANSPORT PROTIN SCO1/SENC FAMILY MEMBER"/>
    <property type="match status" value="1"/>
</dbReference>
<sequence length="199" mass="21745">MKPATSRILLIAAAFTVGLVSMLAVVFVLTGRTPAPVIATASAVGGPFTLTDHNGKKFSADDLKGKPFLMFFGFTHCPDICPTKLFEVSELMRALGPAADKTAALFVTVDPERDTPDKLKDYMSSFDPHLVGLTGTPAEIEAVLKSFRVYAKKVPTQGEDYTMDHTALVYLMDRNGRFIAPFKLDRKPEDAAAELKRYL</sequence>
<keyword evidence="4" id="KW-1015">Disulfide bond</keyword>
<dbReference type="InterPro" id="IPR003782">
    <property type="entry name" value="SCO1/SenC"/>
</dbReference>
<feature type="binding site" evidence="3">
    <location>
        <position position="81"/>
    </location>
    <ligand>
        <name>Cu cation</name>
        <dbReference type="ChEBI" id="CHEBI:23378"/>
    </ligand>
</feature>
<dbReference type="InterPro" id="IPR036249">
    <property type="entry name" value="Thioredoxin-like_sf"/>
</dbReference>
<evidence type="ECO:0000256" key="1">
    <source>
        <dbReference type="ARBA" id="ARBA00010996"/>
    </source>
</evidence>
<feature type="domain" description="Thioredoxin" evidence="5">
    <location>
        <begin position="39"/>
        <end position="199"/>
    </location>
</feature>
<keyword evidence="2 3" id="KW-0186">Copper</keyword>
<dbReference type="KEGG" id="vgo:GJW-30_1_00211"/>
<evidence type="ECO:0000313" key="7">
    <source>
        <dbReference type="Proteomes" id="UP000236884"/>
    </source>
</evidence>
<feature type="binding site" evidence="3">
    <location>
        <position position="165"/>
    </location>
    <ligand>
        <name>Cu cation</name>
        <dbReference type="ChEBI" id="CHEBI:23378"/>
    </ligand>
</feature>
<keyword evidence="3" id="KW-0479">Metal-binding</keyword>
<dbReference type="PROSITE" id="PS51352">
    <property type="entry name" value="THIOREDOXIN_2"/>
    <property type="match status" value="1"/>
</dbReference>